<dbReference type="GO" id="GO:0006412">
    <property type="term" value="P:translation"/>
    <property type="evidence" value="ECO:0007669"/>
    <property type="project" value="InterPro"/>
</dbReference>
<dbReference type="InterPro" id="IPR014719">
    <property type="entry name" value="Ribosomal_bL12_C/ClpS-like"/>
</dbReference>
<dbReference type="SUPFAM" id="SSF48300">
    <property type="entry name" value="Ribosomal protein L7/12, oligomerisation (N-terminal) domain"/>
    <property type="match status" value="1"/>
</dbReference>
<dbReference type="InterPro" id="IPR036235">
    <property type="entry name" value="Ribosomal_bL12_oligo_N_sf"/>
</dbReference>
<feature type="domain" description="Large ribosomal subunit protein bL12 oligomerization" evidence="6">
    <location>
        <begin position="90"/>
        <end position="128"/>
    </location>
</feature>
<evidence type="ECO:0000259" key="5">
    <source>
        <dbReference type="Pfam" id="PF00542"/>
    </source>
</evidence>
<feature type="domain" description="Large ribosomal subunit protein bL12 C-terminal" evidence="5">
    <location>
        <begin position="156"/>
        <end position="221"/>
    </location>
</feature>
<dbReference type="GO" id="GO:0005840">
    <property type="term" value="C:ribosome"/>
    <property type="evidence" value="ECO:0007669"/>
    <property type="project" value="UniProtKB-KW"/>
</dbReference>
<accession>A0A0D6R675</accession>
<dbReference type="InterPro" id="IPR013823">
    <property type="entry name" value="Ribosomal_bL12_C"/>
</dbReference>
<evidence type="ECO:0000313" key="7">
    <source>
        <dbReference type="EMBL" id="JAG98319.1"/>
    </source>
</evidence>
<dbReference type="AlphaFoldDB" id="A0A0D6R675"/>
<name>A0A0D6R675_ARACU</name>
<dbReference type="GO" id="GO:0005737">
    <property type="term" value="C:cytoplasm"/>
    <property type="evidence" value="ECO:0007669"/>
    <property type="project" value="UniProtKB-ARBA"/>
</dbReference>
<evidence type="ECO:0000256" key="4">
    <source>
        <dbReference type="SAM" id="MobiDB-lite"/>
    </source>
</evidence>
<dbReference type="HAMAP" id="MF_00368">
    <property type="entry name" value="Ribosomal_bL12"/>
    <property type="match status" value="1"/>
</dbReference>
<keyword evidence="2" id="KW-0689">Ribosomal protein</keyword>
<evidence type="ECO:0000259" key="6">
    <source>
        <dbReference type="Pfam" id="PF16320"/>
    </source>
</evidence>
<organism evidence="7">
    <name type="scientific">Araucaria cunninghamii</name>
    <name type="common">Hoop pine</name>
    <name type="synonym">Moreton Bay pine</name>
    <dbReference type="NCBI Taxonomy" id="56994"/>
    <lineage>
        <taxon>Eukaryota</taxon>
        <taxon>Viridiplantae</taxon>
        <taxon>Streptophyta</taxon>
        <taxon>Embryophyta</taxon>
        <taxon>Tracheophyta</taxon>
        <taxon>Spermatophyta</taxon>
        <taxon>Pinopsida</taxon>
        <taxon>Pinidae</taxon>
        <taxon>Conifers II</taxon>
        <taxon>Araucariales</taxon>
        <taxon>Araucariaceae</taxon>
        <taxon>Araucaria</taxon>
    </lineage>
</organism>
<evidence type="ECO:0000256" key="1">
    <source>
        <dbReference type="ARBA" id="ARBA00007197"/>
    </source>
</evidence>
<protein>
    <submittedName>
        <fullName evidence="7">Uncharacterized protein</fullName>
    </submittedName>
</protein>
<dbReference type="CDD" id="cd00387">
    <property type="entry name" value="Ribosomal_L7_L12"/>
    <property type="match status" value="1"/>
</dbReference>
<dbReference type="EMBL" id="GCKF01026524">
    <property type="protein sequence ID" value="JAG98318.1"/>
    <property type="molecule type" value="Transcribed_RNA"/>
</dbReference>
<dbReference type="GO" id="GO:0003735">
    <property type="term" value="F:structural constituent of ribosome"/>
    <property type="evidence" value="ECO:0007669"/>
    <property type="project" value="InterPro"/>
</dbReference>
<feature type="region of interest" description="Disordered" evidence="4">
    <location>
        <begin position="59"/>
        <end position="84"/>
    </location>
</feature>
<dbReference type="FunFam" id="3.30.1390.10:FF:000001">
    <property type="entry name" value="50S ribosomal protein L7/L12"/>
    <property type="match status" value="1"/>
</dbReference>
<dbReference type="InterPro" id="IPR000206">
    <property type="entry name" value="Ribosomal_bL12"/>
</dbReference>
<dbReference type="Pfam" id="PF16320">
    <property type="entry name" value="Ribosomal_L12_N"/>
    <property type="match status" value="1"/>
</dbReference>
<dbReference type="PANTHER" id="PTHR45987">
    <property type="entry name" value="39S RIBOSOMAL PROTEIN L12"/>
    <property type="match status" value="1"/>
</dbReference>
<dbReference type="Gene3D" id="3.30.1390.10">
    <property type="match status" value="1"/>
</dbReference>
<proteinExistence type="inferred from homology"/>
<keyword evidence="3" id="KW-0687">Ribonucleoprotein</keyword>
<dbReference type="Pfam" id="PF00542">
    <property type="entry name" value="Ribosomal_L12"/>
    <property type="match status" value="1"/>
</dbReference>
<dbReference type="SUPFAM" id="SSF54736">
    <property type="entry name" value="ClpS-like"/>
    <property type="match status" value="1"/>
</dbReference>
<dbReference type="PANTHER" id="PTHR45987:SF4">
    <property type="entry name" value="LARGE RIBOSOMAL SUBUNIT PROTEIN BL12M"/>
    <property type="match status" value="1"/>
</dbReference>
<dbReference type="EMBL" id="GCKF01026523">
    <property type="protein sequence ID" value="JAG98319.1"/>
    <property type="molecule type" value="Transcribed_RNA"/>
</dbReference>
<comment type="similarity">
    <text evidence="1">Belongs to the bacterial ribosomal protein bL12 family.</text>
</comment>
<reference evidence="7" key="1">
    <citation type="submission" date="2015-03" db="EMBL/GenBank/DDBJ databases">
        <title>A transcriptome of Araucaria cunninghamii, an australian fine timber species.</title>
        <authorList>
            <person name="Jing Yi C.J.Y."/>
            <person name="Yin San L.Y.S."/>
            <person name="Abdul Karim S.S."/>
            <person name="Wan Azmi N.N."/>
            <person name="Hercus R.R."/>
            <person name="Croft L.L."/>
        </authorList>
    </citation>
    <scope>NUCLEOTIDE SEQUENCE</scope>
    <source>
        <strain evidence="7">MI0301</strain>
        <tissue evidence="7">Leaf</tissue>
    </source>
</reference>
<dbReference type="GO" id="GO:1990904">
    <property type="term" value="C:ribonucleoprotein complex"/>
    <property type="evidence" value="ECO:0007669"/>
    <property type="project" value="UniProtKB-KW"/>
</dbReference>
<dbReference type="GO" id="GO:0003729">
    <property type="term" value="F:mRNA binding"/>
    <property type="evidence" value="ECO:0007669"/>
    <property type="project" value="TreeGrafter"/>
</dbReference>
<evidence type="ECO:0000256" key="3">
    <source>
        <dbReference type="ARBA" id="ARBA00023274"/>
    </source>
</evidence>
<sequence>MNSFRSISALSACIFRSLDTGRVQKVSGQLFSNPLPVTHLKLCSIFDVNARSHSTAAKETCDEKKSTAGSSNPNPFITDPSGPPTEKVLKLVDDVAGLTLNEVTDLTDLLRTKFDIKEMPIMTTMMPGMGMPVMPGGGGLNAGAAKAEETKAKTFFDLKLESFDAAAKIKIIKEVRTFTDLGLKEAKELVEKTPGLLKKGVTKEEGEQIIAKLKELGAKVIME</sequence>
<dbReference type="InterPro" id="IPR008932">
    <property type="entry name" value="Ribosomal_bL12_oligo"/>
</dbReference>
<dbReference type="Gene3D" id="1.20.5.710">
    <property type="entry name" value="Single helix bin"/>
    <property type="match status" value="1"/>
</dbReference>
<evidence type="ECO:0000256" key="2">
    <source>
        <dbReference type="ARBA" id="ARBA00022980"/>
    </source>
</evidence>